<evidence type="ECO:0000256" key="2">
    <source>
        <dbReference type="ARBA" id="ARBA00009692"/>
    </source>
</evidence>
<dbReference type="Proteomes" id="UP001436462">
    <property type="component" value="Unassembled WGS sequence"/>
</dbReference>
<evidence type="ECO:0000256" key="1">
    <source>
        <dbReference type="ARBA" id="ARBA00001947"/>
    </source>
</evidence>
<keyword evidence="3" id="KW-0645">Protease</keyword>
<keyword evidence="11" id="KW-1185">Reference proteome</keyword>
<dbReference type="GO" id="GO:0045148">
    <property type="term" value="F:tripeptide aminopeptidase activity"/>
    <property type="evidence" value="ECO:0007669"/>
    <property type="project" value="UniProtKB-EC"/>
</dbReference>
<evidence type="ECO:0000256" key="8">
    <source>
        <dbReference type="NCBIfam" id="TIGR01882"/>
    </source>
</evidence>
<comment type="cofactor">
    <cofactor evidence="1">
        <name>Zn(2+)</name>
        <dbReference type="ChEBI" id="CHEBI:29105"/>
    </cofactor>
</comment>
<dbReference type="NCBIfam" id="TIGR01882">
    <property type="entry name" value="peptidase-T"/>
    <property type="match status" value="1"/>
</dbReference>
<dbReference type="Gene3D" id="3.40.630.10">
    <property type="entry name" value="Zn peptidases"/>
    <property type="match status" value="1"/>
</dbReference>
<dbReference type="Pfam" id="PF01546">
    <property type="entry name" value="Peptidase_M20"/>
    <property type="match status" value="1"/>
</dbReference>
<evidence type="ECO:0000256" key="6">
    <source>
        <dbReference type="ARBA" id="ARBA00022833"/>
    </source>
</evidence>
<feature type="domain" description="Peptidase M20 dimerisation" evidence="9">
    <location>
        <begin position="210"/>
        <end position="310"/>
    </location>
</feature>
<dbReference type="InterPro" id="IPR036264">
    <property type="entry name" value="Bact_exopeptidase_dim_dom"/>
</dbReference>
<dbReference type="InterPro" id="IPR011650">
    <property type="entry name" value="Peptidase_M20_dimer"/>
</dbReference>
<organism evidence="10 11">
    <name type="scientific">Proteus genomosp. 6</name>
    <dbReference type="NCBI Taxonomy" id="1311820"/>
    <lineage>
        <taxon>Bacteria</taxon>
        <taxon>Pseudomonadati</taxon>
        <taxon>Pseudomonadota</taxon>
        <taxon>Gammaproteobacteria</taxon>
        <taxon>Enterobacterales</taxon>
        <taxon>Morganellaceae</taxon>
        <taxon>Proteus</taxon>
    </lineage>
</organism>
<dbReference type="PROSITE" id="PS00759">
    <property type="entry name" value="ARGE_DAPE_CPG2_2"/>
    <property type="match status" value="1"/>
</dbReference>
<dbReference type="InterPro" id="IPR010161">
    <property type="entry name" value="Peptidase_M20B"/>
</dbReference>
<reference evidence="10 11" key="1">
    <citation type="submission" date="2024-04" db="EMBL/GenBank/DDBJ databases">
        <title>Role of Flies in the Dissemination of Carbapenem-Resistant Enterobacteriaceae (CRE): An Epidemiological and Genomic Study in China.</title>
        <authorList>
            <person name="Kaichao C."/>
            <person name="Zhang R."/>
            <person name="Chen S."/>
        </authorList>
    </citation>
    <scope>NUCLEOTIDE SEQUENCE [LARGE SCALE GENOMIC DNA]</scope>
    <source>
        <strain evidence="11">fly-1011</strain>
    </source>
</reference>
<dbReference type="EC" id="3.4.11.4" evidence="8"/>
<dbReference type="InterPro" id="IPR001261">
    <property type="entry name" value="ArgE/DapE_CS"/>
</dbReference>
<dbReference type="NCBIfam" id="NF003976">
    <property type="entry name" value="PRK05469.1"/>
    <property type="match status" value="1"/>
</dbReference>
<comment type="caution">
    <text evidence="10">The sequence shown here is derived from an EMBL/GenBank/DDBJ whole genome shotgun (WGS) entry which is preliminary data.</text>
</comment>
<dbReference type="SUPFAM" id="SSF55031">
    <property type="entry name" value="Bacterial exopeptidase dimerisation domain"/>
    <property type="match status" value="1"/>
</dbReference>
<dbReference type="NCBIfam" id="NF009920">
    <property type="entry name" value="PRK13381.1"/>
    <property type="match status" value="1"/>
</dbReference>
<evidence type="ECO:0000259" key="9">
    <source>
        <dbReference type="Pfam" id="PF07687"/>
    </source>
</evidence>
<name>A0ABV1LC87_9GAMM</name>
<dbReference type="InterPro" id="IPR002933">
    <property type="entry name" value="Peptidase_M20"/>
</dbReference>
<keyword evidence="4" id="KW-0479">Metal-binding</keyword>
<dbReference type="Pfam" id="PF07687">
    <property type="entry name" value="M20_dimer"/>
    <property type="match status" value="1"/>
</dbReference>
<evidence type="ECO:0000256" key="5">
    <source>
        <dbReference type="ARBA" id="ARBA00022801"/>
    </source>
</evidence>
<dbReference type="Gene3D" id="3.30.70.360">
    <property type="match status" value="1"/>
</dbReference>
<evidence type="ECO:0000313" key="10">
    <source>
        <dbReference type="EMBL" id="MEQ5349338.1"/>
    </source>
</evidence>
<sequence length="412" mass="46029">MMNTLGKKLEQRFFRYLAVESQSDASASVVPSTQGQLELAKLLAKELETYGLKDIYIDSHAILYAMRPGNNPNAPKVGFVAHLDTVDVGISPNIHPQTLRYEGKDLCLNKEKDIWFKAQEHPEAVPYIGEEIIFSDGTSVLGADNKAAITVVMELMDKLQQADFDCGDIYVAFVPDEEIGLRGSKLMDLSRFNVDFAYTIDCCALGEVVYETFNAASIKVSVKGVTAHPMSAKNVLLNPIRVAHDFIGCFDRFDTPEHTEHREGYFYVTDLIANPDNAVIKMAIRDFDKQSYEARKQFIKQSVALIQARHPRAQINYEIVDVYSNISDSIGEDRTAIELIFEALKQLNIQPNVIPMRGGTDGSALSARGLLTPNYFTGALNFHSRFEFLPVSSFEKSYLVTEMLCRLAGKRG</sequence>
<evidence type="ECO:0000313" key="11">
    <source>
        <dbReference type="Proteomes" id="UP001436462"/>
    </source>
</evidence>
<proteinExistence type="inferred from homology"/>
<protein>
    <recommendedName>
        <fullName evidence="8">Peptidase T</fullName>
        <ecNumber evidence="8">3.4.11.4</ecNumber>
    </recommendedName>
</protein>
<keyword evidence="10" id="KW-0031">Aminopeptidase</keyword>
<keyword evidence="7" id="KW-0482">Metalloprotease</keyword>
<dbReference type="SUPFAM" id="SSF53187">
    <property type="entry name" value="Zn-dependent exopeptidases"/>
    <property type="match status" value="1"/>
</dbReference>
<keyword evidence="6" id="KW-0862">Zinc</keyword>
<evidence type="ECO:0000256" key="4">
    <source>
        <dbReference type="ARBA" id="ARBA00022723"/>
    </source>
</evidence>
<comment type="similarity">
    <text evidence="2">Belongs to the peptidase M20B family.</text>
</comment>
<gene>
    <name evidence="10" type="primary">pepT</name>
    <name evidence="10" type="ORF">ABN253_14265</name>
</gene>
<evidence type="ECO:0000256" key="3">
    <source>
        <dbReference type="ARBA" id="ARBA00022670"/>
    </source>
</evidence>
<evidence type="ECO:0000256" key="7">
    <source>
        <dbReference type="ARBA" id="ARBA00023049"/>
    </source>
</evidence>
<keyword evidence="5 10" id="KW-0378">Hydrolase</keyword>
<accession>A0ABV1LC87</accession>
<dbReference type="PIRSF" id="PIRSF037215">
    <property type="entry name" value="Peptidase_M20B"/>
    <property type="match status" value="1"/>
</dbReference>
<dbReference type="EMBL" id="JBEEWF010000009">
    <property type="protein sequence ID" value="MEQ5349338.1"/>
    <property type="molecule type" value="Genomic_DNA"/>
</dbReference>
<dbReference type="PANTHER" id="PTHR42994">
    <property type="entry name" value="PEPTIDASE T"/>
    <property type="match status" value="1"/>
</dbReference>
<dbReference type="PROSITE" id="PS00758">
    <property type="entry name" value="ARGE_DAPE_CPG2_1"/>
    <property type="match status" value="1"/>
</dbReference>
<dbReference type="PANTHER" id="PTHR42994:SF1">
    <property type="entry name" value="PEPTIDASE T"/>
    <property type="match status" value="1"/>
</dbReference>